<evidence type="ECO:0000256" key="1">
    <source>
        <dbReference type="ARBA" id="ARBA00022987"/>
    </source>
</evidence>
<dbReference type="SUPFAM" id="SSF46565">
    <property type="entry name" value="Chaperone J-domain"/>
    <property type="match status" value="1"/>
</dbReference>
<gene>
    <name evidence="5" type="ORF">SCARUB_00539</name>
</gene>
<proteinExistence type="inferred from homology"/>
<evidence type="ECO:0000256" key="2">
    <source>
        <dbReference type="ARBA" id="ARBA00035108"/>
    </source>
</evidence>
<dbReference type="InterPro" id="IPR001623">
    <property type="entry name" value="DnaJ_domain"/>
</dbReference>
<dbReference type="Pfam" id="PF06386">
    <property type="entry name" value="GvpL_GvpF"/>
    <property type="match status" value="1"/>
</dbReference>
<dbReference type="SMART" id="SM00271">
    <property type="entry name" value="DnaJ"/>
    <property type="match status" value="1"/>
</dbReference>
<evidence type="ECO:0000259" key="4">
    <source>
        <dbReference type="PROSITE" id="PS50076"/>
    </source>
</evidence>
<dbReference type="InterPro" id="IPR036869">
    <property type="entry name" value="J_dom_sf"/>
</dbReference>
<dbReference type="GO" id="GO:0031411">
    <property type="term" value="C:gas vesicle"/>
    <property type="evidence" value="ECO:0007669"/>
    <property type="project" value="UniProtKB-SubCell"/>
</dbReference>
<evidence type="ECO:0000313" key="5">
    <source>
        <dbReference type="EMBL" id="ODS34280.1"/>
    </source>
</evidence>
<protein>
    <submittedName>
        <fullName evidence="5">Gas vesicle protein</fullName>
    </submittedName>
</protein>
<name>A0A1E3XFB6_9BACT</name>
<dbReference type="Proteomes" id="UP000094056">
    <property type="component" value="Unassembled WGS sequence"/>
</dbReference>
<dbReference type="PANTHER" id="PTHR36852:SF1">
    <property type="entry name" value="PROTEIN GVPL 2"/>
    <property type="match status" value="1"/>
</dbReference>
<dbReference type="PANTHER" id="PTHR36852">
    <property type="entry name" value="PROTEIN GVPL 2"/>
    <property type="match status" value="1"/>
</dbReference>
<keyword evidence="1" id="KW-0304">Gas vesicle</keyword>
<evidence type="ECO:0000256" key="3">
    <source>
        <dbReference type="ARBA" id="ARBA00035643"/>
    </source>
</evidence>
<dbReference type="AlphaFoldDB" id="A0A1E3XFB6"/>
<accession>A0A1E3XFB6</accession>
<dbReference type="CDD" id="cd06257">
    <property type="entry name" value="DnaJ"/>
    <property type="match status" value="1"/>
</dbReference>
<dbReference type="PRINTS" id="PR00625">
    <property type="entry name" value="JDOMAIN"/>
</dbReference>
<feature type="domain" description="J" evidence="4">
    <location>
        <begin position="263"/>
        <end position="320"/>
    </location>
</feature>
<dbReference type="GO" id="GO:0031412">
    <property type="term" value="P:gas vesicle organization"/>
    <property type="evidence" value="ECO:0007669"/>
    <property type="project" value="InterPro"/>
</dbReference>
<comment type="caution">
    <text evidence="5">The sequence shown here is derived from an EMBL/GenBank/DDBJ whole genome shotgun (WGS) entry which is preliminary data.</text>
</comment>
<evidence type="ECO:0000313" key="6">
    <source>
        <dbReference type="Proteomes" id="UP000094056"/>
    </source>
</evidence>
<reference evidence="5 6" key="1">
    <citation type="submission" date="2016-07" db="EMBL/GenBank/DDBJ databases">
        <title>Draft genome of Scalindua rubra, obtained from a brine-seawater interface in the Red Sea, sheds light on salt adaptation in anammox bacteria.</title>
        <authorList>
            <person name="Speth D.R."/>
            <person name="Lagkouvardos I."/>
            <person name="Wang Y."/>
            <person name="Qian P.-Y."/>
            <person name="Dutilh B.E."/>
            <person name="Jetten M.S."/>
        </authorList>
    </citation>
    <scope>NUCLEOTIDE SEQUENCE [LARGE SCALE GENOMIC DNA]</scope>
    <source>
        <strain evidence="5">BSI-1</strain>
    </source>
</reference>
<sequence length="342" mass="39386">MDDAKKYIYGVINLNNGDNFQPIKAGWGNQELYAISHQDIACVVSDSPGLNLEIMEKEELGRYLVNHQSAIEEVMKTHTIIPIKFGTEVENKLEVGQILERGYSKFKDRLKNFDGKIELDVTAVWSDLNKIIKVMGEEDKEIRDFKEKIARKPPGETLQDRIKIGVMIKTALEKKNEETQNQIIDCLKEKAIDFQKHKIMDDRMILTCAFLLDRDKESEFDEALNELDKRHDGLINFKCVGPLPPYSFTTMEVKKVGFRQLNEAGNLLDLGEEVTADDIKDSYRKKTLDCHPDKDPDDPVLAERFEEITRAYKMLTSFCRGEKCSFKSDDVKDFFLIEAMKI</sequence>
<comment type="subcellular location">
    <subcellularLocation>
        <location evidence="2">Gas vesicle</location>
    </subcellularLocation>
</comment>
<dbReference type="PROSITE" id="PS50076">
    <property type="entry name" value="DNAJ_2"/>
    <property type="match status" value="1"/>
</dbReference>
<dbReference type="Gene3D" id="1.10.287.110">
    <property type="entry name" value="DnaJ domain"/>
    <property type="match status" value="1"/>
</dbReference>
<organism evidence="5 6">
    <name type="scientific">Candidatus Scalindua rubra</name>
    <dbReference type="NCBI Taxonomy" id="1872076"/>
    <lineage>
        <taxon>Bacteria</taxon>
        <taxon>Pseudomonadati</taxon>
        <taxon>Planctomycetota</taxon>
        <taxon>Candidatus Brocadiia</taxon>
        <taxon>Candidatus Brocadiales</taxon>
        <taxon>Candidatus Scalinduaceae</taxon>
        <taxon>Candidatus Scalindua</taxon>
    </lineage>
</organism>
<dbReference type="EMBL" id="MAYW01000009">
    <property type="protein sequence ID" value="ODS34280.1"/>
    <property type="molecule type" value="Genomic_DNA"/>
</dbReference>
<dbReference type="InterPro" id="IPR009430">
    <property type="entry name" value="GvpL/GvpF"/>
</dbReference>
<comment type="similarity">
    <text evidence="3">Belongs to the gas vesicle GvpF/GvpL family.</text>
</comment>
<dbReference type="Pfam" id="PF00226">
    <property type="entry name" value="DnaJ"/>
    <property type="match status" value="1"/>
</dbReference>